<organism evidence="1 2">
    <name type="scientific">Burkholderia pyrrocinia</name>
    <name type="common">Pseudomonas pyrrocinia</name>
    <dbReference type="NCBI Taxonomy" id="60550"/>
    <lineage>
        <taxon>Bacteria</taxon>
        <taxon>Pseudomonadati</taxon>
        <taxon>Pseudomonadota</taxon>
        <taxon>Betaproteobacteria</taxon>
        <taxon>Burkholderiales</taxon>
        <taxon>Burkholderiaceae</taxon>
        <taxon>Burkholderia</taxon>
        <taxon>Burkholderia cepacia complex</taxon>
    </lineage>
</organism>
<dbReference type="EMBL" id="QJJY01000004">
    <property type="protein sequence ID" value="PXX37473.1"/>
    <property type="molecule type" value="Genomic_DNA"/>
</dbReference>
<proteinExistence type="predicted"/>
<gene>
    <name evidence="1" type="ORF">NA66_1004111</name>
</gene>
<sequence length="102" mass="11851">MWHVTEQERPLFEIEQAERYEGDAYENKIAKDLEFVTRTTMEEILADILKLDTSKWSLPEQRRIGKALKSLGWVRKRSTSRSMNIVGTGLVVFMTCTHCSIT</sequence>
<dbReference type="AlphaFoldDB" id="A0A318IR19"/>
<dbReference type="Proteomes" id="UP000247755">
    <property type="component" value="Unassembled WGS sequence"/>
</dbReference>
<comment type="caution">
    <text evidence="1">The sequence shown here is derived from an EMBL/GenBank/DDBJ whole genome shotgun (WGS) entry which is preliminary data.</text>
</comment>
<name>A0A318IR19_BURPY</name>
<reference evidence="1 2" key="1">
    <citation type="submission" date="2018-05" db="EMBL/GenBank/DDBJ databases">
        <title>Comparative genomics of bacterial root endophytes of switchgrass collected from native prairies over two seasons.</title>
        <authorList>
            <person name="Tang Y."/>
        </authorList>
    </citation>
    <scope>NUCLEOTIDE SEQUENCE [LARGE SCALE GENOMIC DNA]</scope>
    <source>
        <strain evidence="1 2">NFIX32</strain>
    </source>
</reference>
<accession>A0A318IR19</accession>
<evidence type="ECO:0000313" key="2">
    <source>
        <dbReference type="Proteomes" id="UP000247755"/>
    </source>
</evidence>
<evidence type="ECO:0000313" key="1">
    <source>
        <dbReference type="EMBL" id="PXX37473.1"/>
    </source>
</evidence>
<protein>
    <submittedName>
        <fullName evidence="1">Uncharacterized protein</fullName>
    </submittedName>
</protein>